<reference evidence="2 3" key="1">
    <citation type="submission" date="2023-09" db="EMBL/GenBank/DDBJ databases">
        <authorList>
            <person name="Rey-Velasco X."/>
        </authorList>
    </citation>
    <scope>NUCLEOTIDE SEQUENCE [LARGE SCALE GENOMIC DNA]</scope>
    <source>
        <strain evidence="2 3">P385</strain>
    </source>
</reference>
<feature type="compositionally biased region" description="Low complexity" evidence="1">
    <location>
        <begin position="62"/>
        <end position="74"/>
    </location>
</feature>
<gene>
    <name evidence="2" type="ORF">RM531_08230</name>
</gene>
<feature type="compositionally biased region" description="Basic residues" evidence="1">
    <location>
        <begin position="75"/>
        <end position="84"/>
    </location>
</feature>
<accession>A0ABU3B7M0</accession>
<dbReference type="Proteomes" id="UP001259982">
    <property type="component" value="Unassembled WGS sequence"/>
</dbReference>
<comment type="caution">
    <text evidence="2">The sequence shown here is derived from an EMBL/GenBank/DDBJ whole genome shotgun (WGS) entry which is preliminary data.</text>
</comment>
<dbReference type="RefSeq" id="WP_311658578.1">
    <property type="nucleotide sequence ID" value="NZ_JAVRHY010000006.1"/>
</dbReference>
<evidence type="ECO:0008006" key="4">
    <source>
        <dbReference type="Google" id="ProtNLM"/>
    </source>
</evidence>
<feature type="region of interest" description="Disordered" evidence="1">
    <location>
        <begin position="62"/>
        <end position="114"/>
    </location>
</feature>
<evidence type="ECO:0000313" key="2">
    <source>
        <dbReference type="EMBL" id="MDT0618462.1"/>
    </source>
</evidence>
<name>A0ABU3B7M0_9GAMM</name>
<proteinExistence type="predicted"/>
<dbReference type="EMBL" id="JAVRHY010000006">
    <property type="protein sequence ID" value="MDT0618462.1"/>
    <property type="molecule type" value="Genomic_DNA"/>
</dbReference>
<keyword evidence="3" id="KW-1185">Reference proteome</keyword>
<organism evidence="2 3">
    <name type="scientific">Spectribacter acetivorans</name>
    <dbReference type="NCBI Taxonomy" id="3075603"/>
    <lineage>
        <taxon>Bacteria</taxon>
        <taxon>Pseudomonadati</taxon>
        <taxon>Pseudomonadota</taxon>
        <taxon>Gammaproteobacteria</taxon>
        <taxon>Salinisphaerales</taxon>
        <taxon>Salinisphaeraceae</taxon>
        <taxon>Spectribacter</taxon>
    </lineage>
</organism>
<protein>
    <recommendedName>
        <fullName evidence="4">AP2 domain-containing protein</fullName>
    </recommendedName>
</protein>
<evidence type="ECO:0000313" key="3">
    <source>
        <dbReference type="Proteomes" id="UP001259982"/>
    </source>
</evidence>
<evidence type="ECO:0000256" key="1">
    <source>
        <dbReference type="SAM" id="MobiDB-lite"/>
    </source>
</evidence>
<sequence length="379" mass="42056">MSGSQSLDPWGNELIDGVEPWFGPRSGYRITQADGSAVLLFHEDCGGAVSAYCQAKKQAVVAKKPAPAKTGAGSARKRPAKAKPRASTSNKGHQPVAPTRRATRAQGKAPAYSEPHPRIRKVRFTQNPRFGVVGVTLGSASSGKAEGLHFLAGCGGCKGKHHESFSAAKYGTEHALYRAIESRLKWEVARYGVSHRMTAQEWMPIAMRCLTQFVFAGKPTRIDELDVPGSFYEKDGVWYASVGERTARFDNAAYAHRNEARGASIRWCMKQGGDWDKALIKRCVSPDKPVSKTPRYWTRSIQKANAGRQHYVVYHVRPPGQTRPRGISLYLGKVGEITRRMETRAADFADRCIEAWRDAQENGGEFDLNAWHKAWRRGR</sequence>